<evidence type="ECO:0000256" key="4">
    <source>
        <dbReference type="ARBA" id="ARBA00022970"/>
    </source>
</evidence>
<reference evidence="7" key="1">
    <citation type="submission" date="2023-04" db="EMBL/GenBank/DDBJ databases">
        <title>Genomic diversity of scab-causing Streptomyces spp. in the province of Quebec, Canada.</title>
        <authorList>
            <person name="Biessy A."/>
            <person name="Cadieux M."/>
            <person name="Ciotola M."/>
            <person name="Filion M."/>
        </authorList>
    </citation>
    <scope>NUCLEOTIDE SEQUENCE</scope>
    <source>
        <strain evidence="7">B21-115</strain>
    </source>
</reference>
<dbReference type="InterPro" id="IPR051010">
    <property type="entry name" value="BCAA_transport"/>
</dbReference>
<dbReference type="Pfam" id="PF13458">
    <property type="entry name" value="Peripla_BP_6"/>
    <property type="match status" value="1"/>
</dbReference>
<evidence type="ECO:0000256" key="3">
    <source>
        <dbReference type="ARBA" id="ARBA00022729"/>
    </source>
</evidence>
<evidence type="ECO:0000256" key="5">
    <source>
        <dbReference type="SAM" id="SignalP"/>
    </source>
</evidence>
<comment type="similarity">
    <text evidence="1">Belongs to the leucine-binding protein family.</text>
</comment>
<evidence type="ECO:0000256" key="2">
    <source>
        <dbReference type="ARBA" id="ARBA00022448"/>
    </source>
</evidence>
<dbReference type="CDD" id="cd06333">
    <property type="entry name" value="PBP1_ABC_RPA1789-like"/>
    <property type="match status" value="1"/>
</dbReference>
<evidence type="ECO:0000313" key="8">
    <source>
        <dbReference type="Proteomes" id="UP001310290"/>
    </source>
</evidence>
<dbReference type="Gene3D" id="3.40.50.2300">
    <property type="match status" value="2"/>
</dbReference>
<dbReference type="PANTHER" id="PTHR30483:SF38">
    <property type="entry name" value="BLR7848 PROTEIN"/>
    <property type="match status" value="1"/>
</dbReference>
<keyword evidence="2" id="KW-0813">Transport</keyword>
<feature type="chain" id="PRO_5045648584" evidence="5">
    <location>
        <begin position="43"/>
        <end position="409"/>
    </location>
</feature>
<dbReference type="PRINTS" id="PR00337">
    <property type="entry name" value="LEUILEVALBP"/>
</dbReference>
<accession>A0ABU8AY12</accession>
<dbReference type="RefSeq" id="WP_334661235.1">
    <property type="nucleotide sequence ID" value="NZ_JARULZ010000002.1"/>
</dbReference>
<keyword evidence="4" id="KW-0029">Amino-acid transport</keyword>
<name>A0ABU8AY12_9ACTN</name>
<dbReference type="PANTHER" id="PTHR30483">
    <property type="entry name" value="LEUCINE-SPECIFIC-BINDING PROTEIN"/>
    <property type="match status" value="1"/>
</dbReference>
<dbReference type="InterPro" id="IPR028081">
    <property type="entry name" value="Leu-bd"/>
</dbReference>
<evidence type="ECO:0000313" key="7">
    <source>
        <dbReference type="EMBL" id="MEH0638588.1"/>
    </source>
</evidence>
<keyword evidence="3 5" id="KW-0732">Signal</keyword>
<dbReference type="PROSITE" id="PS51257">
    <property type="entry name" value="PROKAR_LIPOPROTEIN"/>
    <property type="match status" value="1"/>
</dbReference>
<evidence type="ECO:0000256" key="1">
    <source>
        <dbReference type="ARBA" id="ARBA00010062"/>
    </source>
</evidence>
<gene>
    <name evidence="7" type="ORF">QBA35_35805</name>
</gene>
<dbReference type="InterPro" id="IPR028082">
    <property type="entry name" value="Peripla_BP_I"/>
</dbReference>
<dbReference type="Proteomes" id="UP001310290">
    <property type="component" value="Unassembled WGS sequence"/>
</dbReference>
<dbReference type="EMBL" id="JARULZ010000002">
    <property type="protein sequence ID" value="MEH0638588.1"/>
    <property type="molecule type" value="Genomic_DNA"/>
</dbReference>
<organism evidence="7 8">
    <name type="scientific">Streptomyces bottropensis</name>
    <dbReference type="NCBI Taxonomy" id="42235"/>
    <lineage>
        <taxon>Bacteria</taxon>
        <taxon>Bacillati</taxon>
        <taxon>Actinomycetota</taxon>
        <taxon>Actinomycetes</taxon>
        <taxon>Kitasatosporales</taxon>
        <taxon>Streptomycetaceae</taxon>
        <taxon>Streptomyces</taxon>
    </lineage>
</organism>
<proteinExistence type="inferred from homology"/>
<evidence type="ECO:0000259" key="6">
    <source>
        <dbReference type="Pfam" id="PF13458"/>
    </source>
</evidence>
<keyword evidence="8" id="KW-1185">Reference proteome</keyword>
<feature type="domain" description="Leucine-binding protein" evidence="6">
    <location>
        <begin position="46"/>
        <end position="384"/>
    </location>
</feature>
<dbReference type="SUPFAM" id="SSF53822">
    <property type="entry name" value="Periplasmic binding protein-like I"/>
    <property type="match status" value="1"/>
</dbReference>
<comment type="caution">
    <text evidence="7">The sequence shown here is derived from an EMBL/GenBank/DDBJ whole genome shotgun (WGS) entry which is preliminary data.</text>
</comment>
<feature type="signal peptide" evidence="5">
    <location>
        <begin position="1"/>
        <end position="42"/>
    </location>
</feature>
<protein>
    <submittedName>
        <fullName evidence="7">ABC transporter substrate-binding protein</fullName>
    </submittedName>
</protein>
<sequence>MPFPPRNREVPVRPRPPLAALAAGLALAVTACGGGSSGSSSADDGPIEIGMITSLTGQLQTLGTEGRKAAELAVEQINKGGGVLGRKLELTVKDDKSLPDQSVLAFNGFRDQGVTAVLGSPSAGSALATLPAVDRAEIPYVSLSPADEQVAPVHPYVFVVPALASDYAERLLQFYKSEGVTELAVAYDTKTAYPTAGYQAMKAKAGEYGIKVVATEEIQSTASDFSAVFTHVKGTDAQALAVWVTGPASVVLTKQYAASGLDIPIAFTGSQASKLWLDPAGKAAEGAIVASSIGLVGNTLPEGAQRKAIEAVDKPFTQKYNYPPPQFAQDGYTGVQLLAAAIEKAKSTDHEKIRQAMEELTLTTPNGTYRYSEKDHSGLSPDYVAVNTVTDGTFVPTVWSKSELEKVSK</sequence>
<dbReference type="InterPro" id="IPR000709">
    <property type="entry name" value="Leu_Ile_Val-bd"/>
</dbReference>